<accession>A0A2A2J8N9</accession>
<dbReference type="STRING" id="2018661.A0A2A2J8N9"/>
<evidence type="ECO:0000256" key="2">
    <source>
        <dbReference type="ARBA" id="ARBA00022729"/>
    </source>
</evidence>
<dbReference type="Proteomes" id="UP000218231">
    <property type="component" value="Unassembled WGS sequence"/>
</dbReference>
<evidence type="ECO:0000256" key="1">
    <source>
        <dbReference type="ARBA" id="ARBA00010646"/>
    </source>
</evidence>
<dbReference type="EMBL" id="LIAE01010607">
    <property type="protein sequence ID" value="PAV58017.1"/>
    <property type="molecule type" value="Genomic_DNA"/>
</dbReference>
<evidence type="ECO:0000313" key="3">
    <source>
        <dbReference type="EMBL" id="PAV58017.1"/>
    </source>
</evidence>
<dbReference type="OrthoDB" id="2251794at2759"/>
<proteinExistence type="inferred from homology"/>
<dbReference type="InterPro" id="IPR017853">
    <property type="entry name" value="GH"/>
</dbReference>
<dbReference type="PANTHER" id="PTHR23208:SF36">
    <property type="entry name" value="LYSOZYME-RELATED"/>
    <property type="match status" value="1"/>
</dbReference>
<comment type="caution">
    <text evidence="3">The sequence shown here is derived from an EMBL/GenBank/DDBJ whole genome shotgun (WGS) entry which is preliminary data.</text>
</comment>
<organism evidence="3 4">
    <name type="scientific">Diploscapter pachys</name>
    <dbReference type="NCBI Taxonomy" id="2018661"/>
    <lineage>
        <taxon>Eukaryota</taxon>
        <taxon>Metazoa</taxon>
        <taxon>Ecdysozoa</taxon>
        <taxon>Nematoda</taxon>
        <taxon>Chromadorea</taxon>
        <taxon>Rhabditida</taxon>
        <taxon>Rhabditina</taxon>
        <taxon>Rhabditomorpha</taxon>
        <taxon>Rhabditoidea</taxon>
        <taxon>Rhabditidae</taxon>
        <taxon>Diploscapter</taxon>
    </lineage>
</organism>
<name>A0A2A2J8N9_9BILA</name>
<sequence>MIFSVWESIGDYDETGIANIKAARAAGWQYVDGYIFPCLKSSCAPPENQIEATVNRLTAEGAQYGMLWLDLEIFAWSNDQNYNRDFITRLGNQLNAMNVNWGIYTNNNNWASIVGIGWSQWSSKPLWWANYNGHQDYSGFVPFGGWTQPSIHQYAGMD</sequence>
<dbReference type="GO" id="GO:0045087">
    <property type="term" value="P:innate immune response"/>
    <property type="evidence" value="ECO:0007669"/>
    <property type="project" value="TreeGrafter"/>
</dbReference>
<dbReference type="InterPro" id="IPR002053">
    <property type="entry name" value="Glyco_hydro_25"/>
</dbReference>
<comment type="similarity">
    <text evidence="1">Belongs to the glycosyl hydrolase 25 family.</text>
</comment>
<dbReference type="PROSITE" id="PS51904">
    <property type="entry name" value="GLYCOSYL_HYDROL_F25_2"/>
    <property type="match status" value="1"/>
</dbReference>
<dbReference type="GO" id="GO:0003796">
    <property type="term" value="F:lysozyme activity"/>
    <property type="evidence" value="ECO:0007669"/>
    <property type="project" value="InterPro"/>
</dbReference>
<keyword evidence="2" id="KW-0732">Signal</keyword>
<gene>
    <name evidence="3" type="ORF">WR25_13954</name>
</gene>
<dbReference type="GO" id="GO:0009253">
    <property type="term" value="P:peptidoglycan catabolic process"/>
    <property type="evidence" value="ECO:0007669"/>
    <property type="project" value="InterPro"/>
</dbReference>
<dbReference type="Gene3D" id="3.20.20.80">
    <property type="entry name" value="Glycosidases"/>
    <property type="match status" value="1"/>
</dbReference>
<dbReference type="InterPro" id="IPR051595">
    <property type="entry name" value="GH25_Enzymes"/>
</dbReference>
<dbReference type="AlphaFoldDB" id="A0A2A2J8N9"/>
<keyword evidence="4" id="KW-1185">Reference proteome</keyword>
<dbReference type="GO" id="GO:0016998">
    <property type="term" value="P:cell wall macromolecule catabolic process"/>
    <property type="evidence" value="ECO:0007669"/>
    <property type="project" value="InterPro"/>
</dbReference>
<dbReference type="SUPFAM" id="SSF51445">
    <property type="entry name" value="(Trans)glycosidases"/>
    <property type="match status" value="1"/>
</dbReference>
<reference evidence="3 4" key="1">
    <citation type="journal article" date="2017" name="Curr. Biol.">
        <title>Genome architecture and evolution of a unichromosomal asexual nematode.</title>
        <authorList>
            <person name="Fradin H."/>
            <person name="Zegar C."/>
            <person name="Gutwein M."/>
            <person name="Lucas J."/>
            <person name="Kovtun M."/>
            <person name="Corcoran D."/>
            <person name="Baugh L.R."/>
            <person name="Kiontke K."/>
            <person name="Gunsalus K."/>
            <person name="Fitch D.H."/>
            <person name="Piano F."/>
        </authorList>
    </citation>
    <scope>NUCLEOTIDE SEQUENCE [LARGE SCALE GENOMIC DNA]</scope>
    <source>
        <strain evidence="3">PF1309</strain>
    </source>
</reference>
<evidence type="ECO:0000313" key="4">
    <source>
        <dbReference type="Proteomes" id="UP000218231"/>
    </source>
</evidence>
<protein>
    <submittedName>
        <fullName evidence="3">Uncharacterized protein</fullName>
    </submittedName>
</protein>
<dbReference type="PANTHER" id="PTHR23208">
    <property type="entry name" value="LYSOZYME PROTEIN"/>
    <property type="match status" value="1"/>
</dbReference>
<dbReference type="GO" id="GO:0007165">
    <property type="term" value="P:signal transduction"/>
    <property type="evidence" value="ECO:0007669"/>
    <property type="project" value="TreeGrafter"/>
</dbReference>